<name>A0A7X0DNB7_NOVIT</name>
<dbReference type="PANTHER" id="PTHR30154">
    <property type="entry name" value="LEUCINE-RESPONSIVE REGULATORY PROTEIN"/>
    <property type="match status" value="1"/>
</dbReference>
<evidence type="ECO:0000256" key="2">
    <source>
        <dbReference type="ARBA" id="ARBA00023125"/>
    </source>
</evidence>
<dbReference type="InterPro" id="IPR000485">
    <property type="entry name" value="AsnC-type_HTH_dom"/>
</dbReference>
<organism evidence="5 6">
    <name type="scientific">Novispirillum itersonii</name>
    <name type="common">Aquaspirillum itersonii</name>
    <dbReference type="NCBI Taxonomy" id="189"/>
    <lineage>
        <taxon>Bacteria</taxon>
        <taxon>Pseudomonadati</taxon>
        <taxon>Pseudomonadota</taxon>
        <taxon>Alphaproteobacteria</taxon>
        <taxon>Rhodospirillales</taxon>
        <taxon>Novispirillaceae</taxon>
        <taxon>Novispirillum</taxon>
    </lineage>
</organism>
<dbReference type="CDD" id="cd00090">
    <property type="entry name" value="HTH_ARSR"/>
    <property type="match status" value="1"/>
</dbReference>
<dbReference type="SUPFAM" id="SSF54909">
    <property type="entry name" value="Dimeric alpha+beta barrel"/>
    <property type="match status" value="1"/>
</dbReference>
<accession>A0A7X0DNB7</accession>
<dbReference type="RefSeq" id="WP_184264958.1">
    <property type="nucleotide sequence ID" value="NZ_JACIIX010000014.1"/>
</dbReference>
<proteinExistence type="predicted"/>
<dbReference type="PROSITE" id="PS50956">
    <property type="entry name" value="HTH_ASNC_2"/>
    <property type="match status" value="1"/>
</dbReference>
<evidence type="ECO:0000256" key="1">
    <source>
        <dbReference type="ARBA" id="ARBA00023015"/>
    </source>
</evidence>
<dbReference type="PANTHER" id="PTHR30154:SF53">
    <property type="entry name" value="HTH-TYPE TRANSCRIPTIONAL REGULATOR LRPC"/>
    <property type="match status" value="1"/>
</dbReference>
<dbReference type="Proteomes" id="UP000544872">
    <property type="component" value="Unassembled WGS sequence"/>
</dbReference>
<sequence length="163" mass="17955">MPVDTLPPADDSQPAPRLQLTEKDRQLLTLLQQNAREPTASLARKLGVSRSAVQERIARLESAGVITGYTVRIDHSRVTNTVNCLTMTACTNKSYADVMAALKKMDAVQAVYAVSGDWDFIIHISTDTLQALNANLTQINQIKGVARTSSYIVMETKLDRRLP</sequence>
<evidence type="ECO:0000256" key="3">
    <source>
        <dbReference type="ARBA" id="ARBA00023163"/>
    </source>
</evidence>
<protein>
    <submittedName>
        <fullName evidence="5">DNA-binding Lrp family transcriptional regulator</fullName>
    </submittedName>
</protein>
<dbReference type="SUPFAM" id="SSF46785">
    <property type="entry name" value="Winged helix' DNA-binding domain"/>
    <property type="match status" value="1"/>
</dbReference>
<dbReference type="InterPro" id="IPR011991">
    <property type="entry name" value="ArsR-like_HTH"/>
</dbReference>
<dbReference type="EMBL" id="JACIIX010000014">
    <property type="protein sequence ID" value="MBB6211830.1"/>
    <property type="molecule type" value="Genomic_DNA"/>
</dbReference>
<dbReference type="SMART" id="SM00344">
    <property type="entry name" value="HTH_ASNC"/>
    <property type="match status" value="1"/>
</dbReference>
<dbReference type="GO" id="GO:0006355">
    <property type="term" value="P:regulation of DNA-templated transcription"/>
    <property type="evidence" value="ECO:0007669"/>
    <property type="project" value="UniProtKB-ARBA"/>
</dbReference>
<evidence type="ECO:0000313" key="6">
    <source>
        <dbReference type="Proteomes" id="UP000544872"/>
    </source>
</evidence>
<evidence type="ECO:0000259" key="4">
    <source>
        <dbReference type="PROSITE" id="PS50956"/>
    </source>
</evidence>
<dbReference type="Gene3D" id="3.30.70.920">
    <property type="match status" value="1"/>
</dbReference>
<dbReference type="AlphaFoldDB" id="A0A7X0DNB7"/>
<dbReference type="Gene3D" id="1.10.10.10">
    <property type="entry name" value="Winged helix-like DNA-binding domain superfamily/Winged helix DNA-binding domain"/>
    <property type="match status" value="1"/>
</dbReference>
<evidence type="ECO:0000313" key="5">
    <source>
        <dbReference type="EMBL" id="MBB6211830.1"/>
    </source>
</evidence>
<dbReference type="Pfam" id="PF01037">
    <property type="entry name" value="AsnC_trans_reg"/>
    <property type="match status" value="1"/>
</dbReference>
<keyword evidence="2 5" id="KW-0238">DNA-binding</keyword>
<dbReference type="GO" id="GO:0043565">
    <property type="term" value="F:sequence-specific DNA binding"/>
    <property type="evidence" value="ECO:0007669"/>
    <property type="project" value="InterPro"/>
</dbReference>
<dbReference type="InterPro" id="IPR019888">
    <property type="entry name" value="Tscrpt_reg_AsnC-like"/>
</dbReference>
<comment type="caution">
    <text evidence="5">The sequence shown here is derived from an EMBL/GenBank/DDBJ whole genome shotgun (WGS) entry which is preliminary data.</text>
</comment>
<feature type="domain" description="HTH asnC-type" evidence="4">
    <location>
        <begin position="20"/>
        <end position="94"/>
    </location>
</feature>
<dbReference type="GO" id="GO:0005829">
    <property type="term" value="C:cytosol"/>
    <property type="evidence" value="ECO:0007669"/>
    <property type="project" value="TreeGrafter"/>
</dbReference>
<dbReference type="InterPro" id="IPR036390">
    <property type="entry name" value="WH_DNA-bd_sf"/>
</dbReference>
<dbReference type="GO" id="GO:0043200">
    <property type="term" value="P:response to amino acid"/>
    <property type="evidence" value="ECO:0007669"/>
    <property type="project" value="TreeGrafter"/>
</dbReference>
<reference evidence="5 6" key="1">
    <citation type="submission" date="2020-08" db="EMBL/GenBank/DDBJ databases">
        <title>Genomic Encyclopedia of Type Strains, Phase IV (KMG-IV): sequencing the most valuable type-strain genomes for metagenomic binning, comparative biology and taxonomic classification.</title>
        <authorList>
            <person name="Goeker M."/>
        </authorList>
    </citation>
    <scope>NUCLEOTIDE SEQUENCE [LARGE SCALE GENOMIC DNA]</scope>
    <source>
        <strain evidence="5 6">DSM 11590</strain>
    </source>
</reference>
<gene>
    <name evidence="5" type="ORF">FHS48_003274</name>
</gene>
<dbReference type="InterPro" id="IPR011008">
    <property type="entry name" value="Dimeric_a/b-barrel"/>
</dbReference>
<dbReference type="InterPro" id="IPR019887">
    <property type="entry name" value="Tscrpt_reg_AsnC/Lrp_C"/>
</dbReference>
<dbReference type="Pfam" id="PF13404">
    <property type="entry name" value="HTH_AsnC-type"/>
    <property type="match status" value="1"/>
</dbReference>
<dbReference type="PRINTS" id="PR00033">
    <property type="entry name" value="HTHASNC"/>
</dbReference>
<keyword evidence="3" id="KW-0804">Transcription</keyword>
<keyword evidence="6" id="KW-1185">Reference proteome</keyword>
<keyword evidence="1" id="KW-0805">Transcription regulation</keyword>
<dbReference type="InterPro" id="IPR036388">
    <property type="entry name" value="WH-like_DNA-bd_sf"/>
</dbReference>